<reference evidence="4" key="1">
    <citation type="journal article" date="2023" name="bioRxiv">
        <title>Improved chromosome-level genome assembly for marigold (Tagetes erecta).</title>
        <authorList>
            <person name="Jiang F."/>
            <person name="Yuan L."/>
            <person name="Wang S."/>
            <person name="Wang H."/>
            <person name="Xu D."/>
            <person name="Wang A."/>
            <person name="Fan W."/>
        </authorList>
    </citation>
    <scope>NUCLEOTIDE SEQUENCE</scope>
    <source>
        <strain evidence="4">WSJ</strain>
        <tissue evidence="4">Leaf</tissue>
    </source>
</reference>
<dbReference type="Pfam" id="PF14543">
    <property type="entry name" value="TAXi_N"/>
    <property type="match status" value="1"/>
</dbReference>
<proteinExistence type="inferred from homology"/>
<dbReference type="PANTHER" id="PTHR47965:SF63">
    <property type="entry name" value="OS01G0937200 PROTEIN"/>
    <property type="match status" value="1"/>
</dbReference>
<feature type="signal peptide" evidence="2">
    <location>
        <begin position="1"/>
        <end position="23"/>
    </location>
</feature>
<dbReference type="PANTHER" id="PTHR47965">
    <property type="entry name" value="ASPARTYL PROTEASE-RELATED"/>
    <property type="match status" value="1"/>
</dbReference>
<feature type="domain" description="Peptidase A1" evidence="3">
    <location>
        <begin position="51"/>
        <end position="429"/>
    </location>
</feature>
<comment type="similarity">
    <text evidence="1">Belongs to the peptidase A1 family.</text>
</comment>
<dbReference type="EMBL" id="JAUHHV010000008">
    <property type="protein sequence ID" value="KAK1414156.1"/>
    <property type="molecule type" value="Genomic_DNA"/>
</dbReference>
<feature type="chain" id="PRO_5041925637" description="Peptidase A1 domain-containing protein" evidence="2">
    <location>
        <begin position="24"/>
        <end position="447"/>
    </location>
</feature>
<dbReference type="Gene3D" id="2.40.70.10">
    <property type="entry name" value="Acid Proteases"/>
    <property type="match status" value="2"/>
</dbReference>
<dbReference type="InterPro" id="IPR032799">
    <property type="entry name" value="TAXi_C"/>
</dbReference>
<protein>
    <recommendedName>
        <fullName evidence="3">Peptidase A1 domain-containing protein</fullName>
    </recommendedName>
</protein>
<dbReference type="InterPro" id="IPR001461">
    <property type="entry name" value="Aspartic_peptidase_A1"/>
</dbReference>
<dbReference type="InterPro" id="IPR032861">
    <property type="entry name" value="TAXi_N"/>
</dbReference>
<comment type="caution">
    <text evidence="4">The sequence shown here is derived from an EMBL/GenBank/DDBJ whole genome shotgun (WGS) entry which is preliminary data.</text>
</comment>
<dbReference type="Proteomes" id="UP001229421">
    <property type="component" value="Unassembled WGS sequence"/>
</dbReference>
<sequence length="447" mass="49040">MSFNIHLTILILAIISYKHGSIAQYVPPYSTTLVAPIAKHTDSAKPLYSAQVMTAYVNLQYLHTNFLIDIEAPFTWYECIVMWNTYPGPRGGCPDDKIGVAPVSCEEYQCTDVRTSTYDQYSSCPPVTNGSTLPGWGTCSCPVSVVNPVDGSCGEPLLNYDELRFRSTDGRTDLPDVNGVVFPNSACAPSSAFESFPKDVRGVLSLSSSSHALLAYLFYSYAPSLALCLPNKVSSTGVLFIGNGPYYLHTHWGSRRSQLHSYVDVRSLLSYTPLLKHQNSFGYFIGVNAIMIKNRSINIPSNATTKISTIVTYTTLRTDIYNNVIKRFSKVTKRIRPAKPVAPFSLCYTITTNGTQSGFKVPDVDFVLEDGKKWTVSTSNSMTQVTKDVACLAFVDGGAMSEHTIVIGTFQMEDNFLLFDLANSTLGFSSSLLNKGTSCASFNFTTI</sequence>
<evidence type="ECO:0000259" key="3">
    <source>
        <dbReference type="PROSITE" id="PS51767"/>
    </source>
</evidence>
<dbReference type="GO" id="GO:0006508">
    <property type="term" value="P:proteolysis"/>
    <property type="evidence" value="ECO:0007669"/>
    <property type="project" value="InterPro"/>
</dbReference>
<evidence type="ECO:0000313" key="5">
    <source>
        <dbReference type="Proteomes" id="UP001229421"/>
    </source>
</evidence>
<keyword evidence="2" id="KW-0732">Signal</keyword>
<dbReference type="AlphaFoldDB" id="A0AAD8K369"/>
<gene>
    <name evidence="4" type="ORF">QVD17_29897</name>
</gene>
<keyword evidence="5" id="KW-1185">Reference proteome</keyword>
<accession>A0AAD8K369</accession>
<dbReference type="Pfam" id="PF14541">
    <property type="entry name" value="TAXi_C"/>
    <property type="match status" value="1"/>
</dbReference>
<dbReference type="InterPro" id="IPR033121">
    <property type="entry name" value="PEPTIDASE_A1"/>
</dbReference>
<dbReference type="InterPro" id="IPR021109">
    <property type="entry name" value="Peptidase_aspartic_dom_sf"/>
</dbReference>
<name>A0AAD8K369_TARER</name>
<evidence type="ECO:0000256" key="2">
    <source>
        <dbReference type="SAM" id="SignalP"/>
    </source>
</evidence>
<dbReference type="GO" id="GO:0004190">
    <property type="term" value="F:aspartic-type endopeptidase activity"/>
    <property type="evidence" value="ECO:0007669"/>
    <property type="project" value="InterPro"/>
</dbReference>
<organism evidence="4 5">
    <name type="scientific">Tagetes erecta</name>
    <name type="common">African marigold</name>
    <dbReference type="NCBI Taxonomy" id="13708"/>
    <lineage>
        <taxon>Eukaryota</taxon>
        <taxon>Viridiplantae</taxon>
        <taxon>Streptophyta</taxon>
        <taxon>Embryophyta</taxon>
        <taxon>Tracheophyta</taxon>
        <taxon>Spermatophyta</taxon>
        <taxon>Magnoliopsida</taxon>
        <taxon>eudicotyledons</taxon>
        <taxon>Gunneridae</taxon>
        <taxon>Pentapetalae</taxon>
        <taxon>asterids</taxon>
        <taxon>campanulids</taxon>
        <taxon>Asterales</taxon>
        <taxon>Asteraceae</taxon>
        <taxon>Asteroideae</taxon>
        <taxon>Heliantheae alliance</taxon>
        <taxon>Tageteae</taxon>
        <taxon>Tagetes</taxon>
    </lineage>
</organism>
<evidence type="ECO:0000256" key="1">
    <source>
        <dbReference type="ARBA" id="ARBA00007447"/>
    </source>
</evidence>
<evidence type="ECO:0000313" key="4">
    <source>
        <dbReference type="EMBL" id="KAK1414156.1"/>
    </source>
</evidence>
<dbReference type="SUPFAM" id="SSF50630">
    <property type="entry name" value="Acid proteases"/>
    <property type="match status" value="1"/>
</dbReference>
<dbReference type="PROSITE" id="PS51767">
    <property type="entry name" value="PEPTIDASE_A1"/>
    <property type="match status" value="1"/>
</dbReference>